<dbReference type="AlphaFoldDB" id="A0AB39TD34"/>
<name>A0AB39TD34_9ACTN</name>
<reference evidence="2" key="1">
    <citation type="submission" date="2024-07" db="EMBL/GenBank/DDBJ databases">
        <authorList>
            <person name="Yu S.T."/>
        </authorList>
    </citation>
    <scope>NUCLEOTIDE SEQUENCE</scope>
    <source>
        <strain evidence="2">R44</strain>
    </source>
</reference>
<dbReference type="RefSeq" id="WP_369148653.1">
    <property type="nucleotide sequence ID" value="NZ_CP163444.1"/>
</dbReference>
<feature type="region of interest" description="Disordered" evidence="1">
    <location>
        <begin position="53"/>
        <end position="80"/>
    </location>
</feature>
<evidence type="ECO:0000313" key="2">
    <source>
        <dbReference type="EMBL" id="XDQ76101.1"/>
    </source>
</evidence>
<sequence length="161" mass="17328">MNEFLANGGNGFTVFGDITTCEGGEVTDPEALVDHLEATTSTSALAAPRRWVASLSSPPPDRARAGSPKIGGPVRVPPPRWRPTRAALCPLCRPSPGGFLHLGMLDSGRRPADQDPGVADQPPAAWSNRGRFRRPAVTRRVYPQQTKNPLVSYSPKKLGFF</sequence>
<accession>A0AB39TD34</accession>
<feature type="region of interest" description="Disordered" evidence="1">
    <location>
        <begin position="109"/>
        <end position="128"/>
    </location>
</feature>
<evidence type="ECO:0000256" key="1">
    <source>
        <dbReference type="SAM" id="MobiDB-lite"/>
    </source>
</evidence>
<protein>
    <submittedName>
        <fullName evidence="2">Uncharacterized protein</fullName>
    </submittedName>
</protein>
<proteinExistence type="predicted"/>
<gene>
    <name evidence="2" type="ORF">AB5J54_38795</name>
</gene>
<organism evidence="2">
    <name type="scientific">Streptomyces sp. R44</name>
    <dbReference type="NCBI Taxonomy" id="3238633"/>
    <lineage>
        <taxon>Bacteria</taxon>
        <taxon>Bacillati</taxon>
        <taxon>Actinomycetota</taxon>
        <taxon>Actinomycetes</taxon>
        <taxon>Kitasatosporales</taxon>
        <taxon>Streptomycetaceae</taxon>
        <taxon>Streptomyces</taxon>
    </lineage>
</organism>
<dbReference type="EMBL" id="CP163444">
    <property type="protein sequence ID" value="XDQ76101.1"/>
    <property type="molecule type" value="Genomic_DNA"/>
</dbReference>